<keyword evidence="3 10" id="KW-0444">Lipid biosynthesis</keyword>
<dbReference type="EMBL" id="CP001998">
    <property type="protein sequence ID" value="ADE55963.1"/>
    <property type="molecule type" value="Genomic_DNA"/>
</dbReference>
<evidence type="ECO:0000256" key="1">
    <source>
        <dbReference type="ARBA" id="ARBA00001232"/>
    </source>
</evidence>
<comment type="subcellular location">
    <subcellularLocation>
        <location evidence="10">Cytoplasm</location>
    </subcellularLocation>
    <text evidence="10">Associated with the membrane possibly through PlsY.</text>
</comment>
<keyword evidence="4 10" id="KW-0808">Transferase</keyword>
<dbReference type="OrthoDB" id="9806408at2"/>
<dbReference type="Gene3D" id="3.40.718.10">
    <property type="entry name" value="Isopropylmalate Dehydrogenase"/>
    <property type="match status" value="1"/>
</dbReference>
<dbReference type="KEGG" id="caa:Caka_2950"/>
<comment type="function">
    <text evidence="10">Catalyzes the reversible formation of acyl-phosphate (acyl-PO(4)) from acyl-[acyl-carrier-protein] (acyl-ACP). This enzyme utilizes acyl-ACP as fatty acyl donor, but not acyl-CoA.</text>
</comment>
<reference evidence="11 12" key="1">
    <citation type="journal article" date="2010" name="Stand. Genomic Sci.">
        <title>Complete genome sequence of Coraliomargarita akajimensis type strain (04OKA010-24).</title>
        <authorList>
            <person name="Mavromatis K."/>
            <person name="Abt B."/>
            <person name="Brambilla E."/>
            <person name="Lapidus A."/>
            <person name="Copeland A."/>
            <person name="Deshpande S."/>
            <person name="Nolan M."/>
            <person name="Lucas S."/>
            <person name="Tice H."/>
            <person name="Cheng J.F."/>
            <person name="Han C."/>
            <person name="Detter J.C."/>
            <person name="Woyke T."/>
            <person name="Goodwin L."/>
            <person name="Pitluck S."/>
            <person name="Held B."/>
            <person name="Brettin T."/>
            <person name="Tapia R."/>
            <person name="Ivanova N."/>
            <person name="Mikhailova N."/>
            <person name="Pati A."/>
            <person name="Liolios K."/>
            <person name="Chen A."/>
            <person name="Palaniappan K."/>
            <person name="Land M."/>
            <person name="Hauser L."/>
            <person name="Chang Y.J."/>
            <person name="Jeffries C.D."/>
            <person name="Rohde M."/>
            <person name="Goker M."/>
            <person name="Bristow J."/>
            <person name="Eisen J.A."/>
            <person name="Markowitz V."/>
            <person name="Hugenholtz P."/>
            <person name="Klenk H.P."/>
            <person name="Kyrpides N.C."/>
        </authorList>
    </citation>
    <scope>NUCLEOTIDE SEQUENCE [LARGE SCALE GENOMIC DNA]</scope>
    <source>
        <strain evidence="12">DSM 45221 / IAM 15411 / JCM 23193 / KCTC 12865</strain>
    </source>
</reference>
<keyword evidence="7 10" id="KW-1208">Phospholipid metabolism</keyword>
<accession>D5ERB9</accession>
<evidence type="ECO:0000256" key="8">
    <source>
        <dbReference type="ARBA" id="ARBA00024069"/>
    </source>
</evidence>
<dbReference type="RefSeq" id="WP_013044679.1">
    <property type="nucleotide sequence ID" value="NC_014008.1"/>
</dbReference>
<evidence type="ECO:0000256" key="10">
    <source>
        <dbReference type="HAMAP-Rule" id="MF_00019"/>
    </source>
</evidence>
<comment type="pathway">
    <text evidence="10">Lipid metabolism; phospholipid metabolism.</text>
</comment>
<dbReference type="PANTHER" id="PTHR30100:SF1">
    <property type="entry name" value="PHOSPHATE ACYLTRANSFERASE"/>
    <property type="match status" value="1"/>
</dbReference>
<keyword evidence="5 10" id="KW-0443">Lipid metabolism</keyword>
<dbReference type="SUPFAM" id="SSF53659">
    <property type="entry name" value="Isocitrate/Isopropylmalate dehydrogenase-like"/>
    <property type="match status" value="1"/>
</dbReference>
<dbReference type="HAMAP" id="MF_00019">
    <property type="entry name" value="PlsX"/>
    <property type="match status" value="1"/>
</dbReference>
<evidence type="ECO:0000256" key="2">
    <source>
        <dbReference type="ARBA" id="ARBA00022490"/>
    </source>
</evidence>
<evidence type="ECO:0000256" key="3">
    <source>
        <dbReference type="ARBA" id="ARBA00022516"/>
    </source>
</evidence>
<sequence length="356" mass="38211">MGESAVSCNIAVDTMGGDKGPTEFIRGLLYAVEELKLDCNITLVGKGRLLERLLKVRPLNIDPSRIHIHHASQVIGMQEKPIQALKSKKDSSMVQAIELVRNGMADAMVSCGNTGALMAGGTLRLRPLPGIERPALGIMIPSKKQPSVLIDVGANPESSSTHLAHNAVLGANYAKAALDLVNPRVGLLTIGTEDGKGNTLINETHEHLKKINGIINYAGLIEGFQIFEGEVDVIVCDGFVGNILLKSSEALFSFIGNSIKEELVRNPKRMIGAALSKSAYRDLRTRLSPDNHAGAPLLGIKGNILKSHGSSNYIAIANAIRIARELVAHDMIDAISQEIIQANTLLENSELEQDSK</sequence>
<dbReference type="HOGENOM" id="CLU_039379_1_1_0"/>
<evidence type="ECO:0000256" key="5">
    <source>
        <dbReference type="ARBA" id="ARBA00023098"/>
    </source>
</evidence>
<dbReference type="Pfam" id="PF02504">
    <property type="entry name" value="FA_synthesis"/>
    <property type="match status" value="1"/>
</dbReference>
<comment type="catalytic activity">
    <reaction evidence="1 10">
        <text>a fatty acyl-[ACP] + phosphate = an acyl phosphate + holo-[ACP]</text>
        <dbReference type="Rhea" id="RHEA:42292"/>
        <dbReference type="Rhea" id="RHEA-COMP:9685"/>
        <dbReference type="Rhea" id="RHEA-COMP:14125"/>
        <dbReference type="ChEBI" id="CHEBI:43474"/>
        <dbReference type="ChEBI" id="CHEBI:59918"/>
        <dbReference type="ChEBI" id="CHEBI:64479"/>
        <dbReference type="ChEBI" id="CHEBI:138651"/>
        <dbReference type="EC" id="2.3.1.274"/>
    </reaction>
</comment>
<evidence type="ECO:0000313" key="12">
    <source>
        <dbReference type="Proteomes" id="UP000000925"/>
    </source>
</evidence>
<evidence type="ECO:0000313" key="11">
    <source>
        <dbReference type="EMBL" id="ADE55963.1"/>
    </source>
</evidence>
<dbReference type="GO" id="GO:0005737">
    <property type="term" value="C:cytoplasm"/>
    <property type="evidence" value="ECO:0007669"/>
    <property type="project" value="UniProtKB-SubCell"/>
</dbReference>
<dbReference type="UniPathway" id="UPA00085"/>
<comment type="subunit">
    <text evidence="9 10">Homodimer. Probably interacts with PlsY.</text>
</comment>
<keyword evidence="2 10" id="KW-0963">Cytoplasm</keyword>
<dbReference type="PIRSF" id="PIRSF002465">
    <property type="entry name" value="Phsphlp_syn_PlsX"/>
    <property type="match status" value="1"/>
</dbReference>
<dbReference type="GO" id="GO:0043811">
    <property type="term" value="F:phosphate:acyl-[acyl carrier protein] acyltransferase activity"/>
    <property type="evidence" value="ECO:0007669"/>
    <property type="project" value="UniProtKB-UniRule"/>
</dbReference>
<dbReference type="STRING" id="583355.Caka_2950"/>
<dbReference type="EC" id="2.3.1.274" evidence="8 10"/>
<keyword evidence="6 10" id="KW-0594">Phospholipid biosynthesis</keyword>
<gene>
    <name evidence="10" type="primary">plsX</name>
    <name evidence="11" type="ordered locus">Caka_2950</name>
</gene>
<dbReference type="GO" id="GO:0008654">
    <property type="term" value="P:phospholipid biosynthetic process"/>
    <property type="evidence" value="ECO:0007669"/>
    <property type="project" value="UniProtKB-KW"/>
</dbReference>
<dbReference type="AlphaFoldDB" id="D5ERB9"/>
<protein>
    <recommendedName>
        <fullName evidence="8 10">Phosphate acyltransferase</fullName>
        <ecNumber evidence="8 10">2.3.1.274</ecNumber>
    </recommendedName>
    <alternativeName>
        <fullName evidence="10">Acyl-ACP phosphotransacylase</fullName>
    </alternativeName>
    <alternativeName>
        <fullName evidence="10">Acyl-[acyl-carrier-protein]--phosphate acyltransferase</fullName>
    </alternativeName>
    <alternativeName>
        <fullName evidence="10">Phosphate-acyl-ACP acyltransferase</fullName>
    </alternativeName>
</protein>
<keyword evidence="12" id="KW-1185">Reference proteome</keyword>
<dbReference type="GO" id="GO:0006633">
    <property type="term" value="P:fatty acid biosynthetic process"/>
    <property type="evidence" value="ECO:0007669"/>
    <property type="project" value="UniProtKB-UniRule"/>
</dbReference>
<dbReference type="InterPro" id="IPR003664">
    <property type="entry name" value="FA_synthesis"/>
</dbReference>
<comment type="similarity">
    <text evidence="10">Belongs to the PlsX family.</text>
</comment>
<evidence type="ECO:0000256" key="4">
    <source>
        <dbReference type="ARBA" id="ARBA00022679"/>
    </source>
</evidence>
<dbReference type="eggNOG" id="COG0416">
    <property type="taxonomic scope" value="Bacteria"/>
</dbReference>
<organism evidence="11 12">
    <name type="scientific">Coraliomargarita akajimensis (strain DSM 45221 / IAM 15411 / JCM 23193 / KCTC 12865 / 04OKA010-24)</name>
    <dbReference type="NCBI Taxonomy" id="583355"/>
    <lineage>
        <taxon>Bacteria</taxon>
        <taxon>Pseudomonadati</taxon>
        <taxon>Verrucomicrobiota</taxon>
        <taxon>Opitutia</taxon>
        <taxon>Puniceicoccales</taxon>
        <taxon>Coraliomargaritaceae</taxon>
        <taxon>Coraliomargarita</taxon>
    </lineage>
</organism>
<evidence type="ECO:0000256" key="6">
    <source>
        <dbReference type="ARBA" id="ARBA00023209"/>
    </source>
</evidence>
<dbReference type="Proteomes" id="UP000000925">
    <property type="component" value="Chromosome"/>
</dbReference>
<dbReference type="PANTHER" id="PTHR30100">
    <property type="entry name" value="FATTY ACID/PHOSPHOLIPID SYNTHESIS PROTEIN PLSX"/>
    <property type="match status" value="1"/>
</dbReference>
<evidence type="ECO:0000256" key="7">
    <source>
        <dbReference type="ARBA" id="ARBA00023264"/>
    </source>
</evidence>
<evidence type="ECO:0000256" key="9">
    <source>
        <dbReference type="ARBA" id="ARBA00046608"/>
    </source>
</evidence>
<dbReference type="InterPro" id="IPR012281">
    <property type="entry name" value="Phospholipid_synth_PlsX-like"/>
</dbReference>
<dbReference type="NCBIfam" id="TIGR00182">
    <property type="entry name" value="plsX"/>
    <property type="match status" value="1"/>
</dbReference>
<name>D5ERB9_CORAD</name>
<proteinExistence type="inferred from homology"/>